<keyword evidence="1" id="KW-0732">Signal</keyword>
<dbReference type="PANTHER" id="PTHR45656:SF4">
    <property type="entry name" value="PROTEIN CBR-CLEC-78"/>
    <property type="match status" value="1"/>
</dbReference>
<keyword evidence="5" id="KW-0812">Transmembrane</keyword>
<reference evidence="8 9" key="1">
    <citation type="journal article" date="2019" name="Sci. Rep.">
        <title>Orb-weaving spider Araneus ventricosus genome elucidates the spidroin gene catalogue.</title>
        <authorList>
            <person name="Kono N."/>
            <person name="Nakamura H."/>
            <person name="Ohtoshi R."/>
            <person name="Moran D.A.P."/>
            <person name="Shinohara A."/>
            <person name="Yoshida Y."/>
            <person name="Fujiwara M."/>
            <person name="Mori M."/>
            <person name="Tomita M."/>
            <person name="Arakawa K."/>
        </authorList>
    </citation>
    <scope>NUCLEOTIDE SEQUENCE [LARGE SCALE GENOMIC DNA]</scope>
</reference>
<dbReference type="PANTHER" id="PTHR45656">
    <property type="entry name" value="PROTEIN CBR-CLEC-78"/>
    <property type="match status" value="1"/>
</dbReference>
<evidence type="ECO:0000256" key="4">
    <source>
        <dbReference type="PROSITE-ProRule" id="PRU00302"/>
    </source>
</evidence>
<evidence type="ECO:0000259" key="6">
    <source>
        <dbReference type="PROSITE" id="PS50923"/>
    </source>
</evidence>
<dbReference type="CDD" id="cd00033">
    <property type="entry name" value="CCP"/>
    <property type="match status" value="1"/>
</dbReference>
<keyword evidence="3" id="KW-1015">Disulfide bond</keyword>
<protein>
    <recommendedName>
        <fullName evidence="6">Sushi domain-containing protein</fullName>
    </recommendedName>
</protein>
<comment type="caution">
    <text evidence="8">The sequence shown here is derived from an EMBL/GenBank/DDBJ whole genome shotgun (WGS) entry which is preliminary data.</text>
</comment>
<evidence type="ECO:0000256" key="5">
    <source>
        <dbReference type="SAM" id="Phobius"/>
    </source>
</evidence>
<feature type="non-terminal residue" evidence="8">
    <location>
        <position position="1"/>
    </location>
</feature>
<dbReference type="Gene3D" id="2.10.70.10">
    <property type="entry name" value="Complement Module, domain 1"/>
    <property type="match status" value="1"/>
</dbReference>
<dbReference type="Pfam" id="PF00084">
    <property type="entry name" value="Sushi"/>
    <property type="match status" value="1"/>
</dbReference>
<feature type="domain" description="Sushi" evidence="6">
    <location>
        <begin position="103"/>
        <end position="168"/>
    </location>
</feature>
<dbReference type="SMART" id="SM00032">
    <property type="entry name" value="CCP"/>
    <property type="match status" value="2"/>
</dbReference>
<dbReference type="OrthoDB" id="6427765at2759"/>
<sequence length="213" mass="24268">SQKVLCLGFPYLTDDVKTEYVSVKVSPDDSSSIELCAIEFFVKDDEWCEHPPENSIPNAQLEVSRNKGVLHCNEGFREKDGREDYATCENNTWSYQSLQCVETFCNSDVGNVRTLEGVWNSDSKSSKYSVGMKRTLKCKPGYNREGHPLTVTCDKNGTWTRTTATCKKDRPQMDYRILAIVVGSLVAITIPILVAVKIYLSSRKKIYRFIRRR</sequence>
<evidence type="ECO:0000256" key="2">
    <source>
        <dbReference type="ARBA" id="ARBA00022737"/>
    </source>
</evidence>
<evidence type="ECO:0000256" key="1">
    <source>
        <dbReference type="ARBA" id="ARBA00022729"/>
    </source>
</evidence>
<evidence type="ECO:0000313" key="9">
    <source>
        <dbReference type="Proteomes" id="UP000499080"/>
    </source>
</evidence>
<dbReference type="EMBL" id="BGPR01022670">
    <property type="protein sequence ID" value="GBN89196.1"/>
    <property type="molecule type" value="Genomic_DNA"/>
</dbReference>
<evidence type="ECO:0000313" key="7">
    <source>
        <dbReference type="EMBL" id="GBN89195.1"/>
    </source>
</evidence>
<accession>A0A4Y2SNW3</accession>
<dbReference type="InterPro" id="IPR051277">
    <property type="entry name" value="SEZ6_CSMD_C4BPB_Regulators"/>
</dbReference>
<dbReference type="EMBL" id="BGPR01022669">
    <property type="protein sequence ID" value="GBN89195.1"/>
    <property type="molecule type" value="Genomic_DNA"/>
</dbReference>
<keyword evidence="5" id="KW-0472">Membrane</keyword>
<evidence type="ECO:0000313" key="8">
    <source>
        <dbReference type="EMBL" id="GBN89196.1"/>
    </source>
</evidence>
<keyword evidence="2" id="KW-0677">Repeat</keyword>
<dbReference type="Proteomes" id="UP000499080">
    <property type="component" value="Unassembled WGS sequence"/>
</dbReference>
<dbReference type="InterPro" id="IPR035976">
    <property type="entry name" value="Sushi/SCR/CCP_sf"/>
</dbReference>
<dbReference type="InterPro" id="IPR000436">
    <property type="entry name" value="Sushi_SCR_CCP_dom"/>
</dbReference>
<organism evidence="8 9">
    <name type="scientific">Araneus ventricosus</name>
    <name type="common">Orbweaver spider</name>
    <name type="synonym">Epeira ventricosa</name>
    <dbReference type="NCBI Taxonomy" id="182803"/>
    <lineage>
        <taxon>Eukaryota</taxon>
        <taxon>Metazoa</taxon>
        <taxon>Ecdysozoa</taxon>
        <taxon>Arthropoda</taxon>
        <taxon>Chelicerata</taxon>
        <taxon>Arachnida</taxon>
        <taxon>Araneae</taxon>
        <taxon>Araneomorphae</taxon>
        <taxon>Entelegynae</taxon>
        <taxon>Araneoidea</taxon>
        <taxon>Araneidae</taxon>
        <taxon>Araneus</taxon>
    </lineage>
</organism>
<keyword evidence="5" id="KW-1133">Transmembrane helix</keyword>
<dbReference type="AlphaFoldDB" id="A0A4Y2SNW3"/>
<comment type="caution">
    <text evidence="4">Lacks conserved residue(s) required for the propagation of feature annotation.</text>
</comment>
<dbReference type="PROSITE" id="PS50923">
    <property type="entry name" value="SUSHI"/>
    <property type="match status" value="1"/>
</dbReference>
<keyword evidence="9" id="KW-1185">Reference proteome</keyword>
<gene>
    <name evidence="7" type="ORF">AVEN_197586_1</name>
    <name evidence="8" type="ORF">AVEN_34087_1</name>
</gene>
<feature type="transmembrane region" description="Helical" evidence="5">
    <location>
        <begin position="177"/>
        <end position="200"/>
    </location>
</feature>
<dbReference type="SUPFAM" id="SSF57535">
    <property type="entry name" value="Complement control module/SCR domain"/>
    <property type="match status" value="2"/>
</dbReference>
<evidence type="ECO:0000256" key="3">
    <source>
        <dbReference type="ARBA" id="ARBA00023157"/>
    </source>
</evidence>
<proteinExistence type="predicted"/>
<name>A0A4Y2SNW3_ARAVE</name>
<keyword evidence="4" id="KW-0768">Sushi</keyword>